<reference evidence="1 2" key="1">
    <citation type="submission" date="2018-10" db="EMBL/GenBank/DDBJ databases">
        <title>Genome assembly for a Yunnan-Guizhou Plateau 3E fish, Anabarilius grahami (Regan), and its evolutionary and genetic applications.</title>
        <authorList>
            <person name="Jiang W."/>
        </authorList>
    </citation>
    <scope>NUCLEOTIDE SEQUENCE [LARGE SCALE GENOMIC DNA]</scope>
    <source>
        <strain evidence="1">AG-KIZ</strain>
        <tissue evidence="1">Muscle</tissue>
    </source>
</reference>
<organism evidence="1 2">
    <name type="scientific">Anabarilius grahami</name>
    <name type="common">Kanglang fish</name>
    <name type="synonym">Barilius grahami</name>
    <dbReference type="NCBI Taxonomy" id="495550"/>
    <lineage>
        <taxon>Eukaryota</taxon>
        <taxon>Metazoa</taxon>
        <taxon>Chordata</taxon>
        <taxon>Craniata</taxon>
        <taxon>Vertebrata</taxon>
        <taxon>Euteleostomi</taxon>
        <taxon>Actinopterygii</taxon>
        <taxon>Neopterygii</taxon>
        <taxon>Teleostei</taxon>
        <taxon>Ostariophysi</taxon>
        <taxon>Cypriniformes</taxon>
        <taxon>Xenocyprididae</taxon>
        <taxon>Xenocypridinae</taxon>
        <taxon>Xenocypridinae incertae sedis</taxon>
        <taxon>Anabarilius</taxon>
    </lineage>
</organism>
<keyword evidence="2" id="KW-1185">Reference proteome</keyword>
<sequence length="144" mass="16010">MKAVIESRASAVSLKVWVHETTQILELKQGSRSLEDYIEEYLDIAYCSDLPDCVLIDFFCDGVNQPLKSQLIREGPRSSLSRFLDYALLTVGSPFTVGVTEERDTSSGRTSSSTLPVRPRSFIIKLANGSLPESRFITIVSLFS</sequence>
<dbReference type="OrthoDB" id="8964191at2759"/>
<comment type="caution">
    <text evidence="1">The sequence shown here is derived from an EMBL/GenBank/DDBJ whole genome shotgun (WGS) entry which is preliminary data.</text>
</comment>
<name>A0A3N0XRA3_ANAGA</name>
<proteinExistence type="predicted"/>
<dbReference type="Proteomes" id="UP000281406">
    <property type="component" value="Unassembled WGS sequence"/>
</dbReference>
<gene>
    <name evidence="1" type="ORF">DPX16_12546</name>
</gene>
<evidence type="ECO:0000313" key="1">
    <source>
        <dbReference type="EMBL" id="ROJ26384.1"/>
    </source>
</evidence>
<dbReference type="EMBL" id="RJVU01063207">
    <property type="protein sequence ID" value="ROJ26384.1"/>
    <property type="molecule type" value="Genomic_DNA"/>
</dbReference>
<protein>
    <submittedName>
        <fullName evidence="1">Uncharacterized protein</fullName>
    </submittedName>
</protein>
<dbReference type="AlphaFoldDB" id="A0A3N0XRA3"/>
<accession>A0A3N0XRA3</accession>
<evidence type="ECO:0000313" key="2">
    <source>
        <dbReference type="Proteomes" id="UP000281406"/>
    </source>
</evidence>